<feature type="binding site" evidence="11">
    <location>
        <begin position="154"/>
        <end position="161"/>
    </location>
    <ligand>
        <name>UMP</name>
        <dbReference type="ChEBI" id="CHEBI:57865"/>
    </ligand>
</feature>
<feature type="binding site" evidence="11">
    <location>
        <begin position="31"/>
        <end position="34"/>
    </location>
    <ligand>
        <name>ATP</name>
        <dbReference type="ChEBI" id="CHEBI:30616"/>
    </ligand>
</feature>
<comment type="caution">
    <text evidence="14">The sequence shown here is derived from an EMBL/GenBank/DDBJ whole genome shotgun (WGS) entry which is preliminary data.</text>
</comment>
<feature type="binding site" evidence="11">
    <location>
        <position position="182"/>
    </location>
    <ligand>
        <name>ATP</name>
        <dbReference type="ChEBI" id="CHEBI:30616"/>
    </ligand>
</feature>
<evidence type="ECO:0000256" key="11">
    <source>
        <dbReference type="HAMAP-Rule" id="MF_01220"/>
    </source>
</evidence>
<evidence type="ECO:0000256" key="8">
    <source>
        <dbReference type="ARBA" id="ARBA00022840"/>
    </source>
</evidence>
<keyword evidence="15" id="KW-1185">Reference proteome</keyword>
<feature type="binding site" evidence="11">
    <location>
        <position position="188"/>
    </location>
    <ligand>
        <name>ATP</name>
        <dbReference type="ChEBI" id="CHEBI:30616"/>
    </ligand>
</feature>
<comment type="function">
    <text evidence="11">Catalyzes the reversible phosphorylation of UMP to UDP.</text>
</comment>
<reference evidence="14" key="1">
    <citation type="submission" date="2022-06" db="EMBL/GenBank/DDBJ databases">
        <title>Draft genome sequence of Streptomyces sp. RB6PN25 isolated from peat swamp forest in Thailand.</title>
        <authorList>
            <person name="Duangmal K."/>
            <person name="Klaysubun C."/>
        </authorList>
    </citation>
    <scope>NUCLEOTIDE SEQUENCE</scope>
    <source>
        <strain evidence="14">RB6PN25</strain>
    </source>
</reference>
<feature type="binding site" evidence="11">
    <location>
        <position position="78"/>
    </location>
    <ligand>
        <name>ATP</name>
        <dbReference type="ChEBI" id="CHEBI:30616"/>
    </ligand>
</feature>
<evidence type="ECO:0000313" key="14">
    <source>
        <dbReference type="EMBL" id="MCQ4084167.1"/>
    </source>
</evidence>
<evidence type="ECO:0000256" key="6">
    <source>
        <dbReference type="ARBA" id="ARBA00022741"/>
    </source>
</evidence>
<comment type="subcellular location">
    <subcellularLocation>
        <location evidence="1 11">Cytoplasm</location>
    </subcellularLocation>
</comment>
<keyword evidence="9 11" id="KW-0665">Pyrimidine biosynthesis</keyword>
<dbReference type="PANTHER" id="PTHR42833">
    <property type="entry name" value="URIDYLATE KINASE"/>
    <property type="match status" value="1"/>
</dbReference>
<evidence type="ECO:0000313" key="15">
    <source>
        <dbReference type="Proteomes" id="UP001057702"/>
    </source>
</evidence>
<dbReference type="PIRSF" id="PIRSF005650">
    <property type="entry name" value="Uridylate_kin"/>
    <property type="match status" value="1"/>
</dbReference>
<comment type="similarity">
    <text evidence="3 11">Belongs to the UMP kinase family.</text>
</comment>
<feature type="domain" description="Aspartate/glutamate/uridylate kinase" evidence="13">
    <location>
        <begin position="27"/>
        <end position="235"/>
    </location>
</feature>
<keyword evidence="6 11" id="KW-0547">Nucleotide-binding</keyword>
<dbReference type="PANTHER" id="PTHR42833:SF4">
    <property type="entry name" value="URIDYLATE KINASE PUMPKIN, CHLOROPLASTIC"/>
    <property type="match status" value="1"/>
</dbReference>
<feature type="region of interest" description="Disordered" evidence="12">
    <location>
        <begin position="1"/>
        <end position="22"/>
    </location>
</feature>
<dbReference type="CDD" id="cd04254">
    <property type="entry name" value="AAK_UMPK-PyrH-Ec"/>
    <property type="match status" value="1"/>
</dbReference>
<comment type="subunit">
    <text evidence="11">Homohexamer.</text>
</comment>
<evidence type="ECO:0000256" key="2">
    <source>
        <dbReference type="ARBA" id="ARBA00004791"/>
    </source>
</evidence>
<dbReference type="GO" id="GO:0033862">
    <property type="term" value="F:UMP kinase activity"/>
    <property type="evidence" value="ECO:0007669"/>
    <property type="project" value="UniProtKB-EC"/>
</dbReference>
<comment type="catalytic activity">
    <reaction evidence="10 11">
        <text>UMP + ATP = UDP + ADP</text>
        <dbReference type="Rhea" id="RHEA:24400"/>
        <dbReference type="ChEBI" id="CHEBI:30616"/>
        <dbReference type="ChEBI" id="CHEBI:57865"/>
        <dbReference type="ChEBI" id="CHEBI:58223"/>
        <dbReference type="ChEBI" id="CHEBI:456216"/>
        <dbReference type="EC" id="2.7.4.22"/>
    </reaction>
</comment>
<dbReference type="InterPro" id="IPR036393">
    <property type="entry name" value="AceGlu_kinase-like_sf"/>
</dbReference>
<name>A0ABT1Q2J3_9ACTN</name>
<evidence type="ECO:0000256" key="9">
    <source>
        <dbReference type="ARBA" id="ARBA00022975"/>
    </source>
</evidence>
<feature type="binding site" evidence="11">
    <location>
        <position position="74"/>
    </location>
    <ligand>
        <name>ATP</name>
        <dbReference type="ChEBI" id="CHEBI:30616"/>
    </ligand>
</feature>
<dbReference type="Pfam" id="PF00696">
    <property type="entry name" value="AA_kinase"/>
    <property type="match status" value="1"/>
</dbReference>
<proteinExistence type="inferred from homology"/>
<dbReference type="RefSeq" id="WP_255923211.1">
    <property type="nucleotide sequence ID" value="NZ_JANFNG010000031.1"/>
</dbReference>
<gene>
    <name evidence="11 14" type="primary">pyrH</name>
    <name evidence="14" type="ORF">NGB36_27225</name>
</gene>
<keyword evidence="5 11" id="KW-0808">Transferase</keyword>
<evidence type="ECO:0000256" key="12">
    <source>
        <dbReference type="SAM" id="MobiDB-lite"/>
    </source>
</evidence>
<dbReference type="InterPro" id="IPR001048">
    <property type="entry name" value="Asp/Glu/Uridylate_kinase"/>
</dbReference>
<dbReference type="InterPro" id="IPR015963">
    <property type="entry name" value="Uridylate_kinase_bac"/>
</dbReference>
<comment type="pathway">
    <text evidence="2 11">Pyrimidine metabolism; CTP biosynthesis via de novo pathway; UDP from UMP (UMPK route): step 1/1.</text>
</comment>
<feature type="region of interest" description="Involved in allosteric activation by GTP" evidence="11">
    <location>
        <begin position="39"/>
        <end position="44"/>
    </location>
</feature>
<dbReference type="SUPFAM" id="SSF53633">
    <property type="entry name" value="Carbamate kinase-like"/>
    <property type="match status" value="1"/>
</dbReference>
<dbReference type="NCBIfam" id="TIGR02075">
    <property type="entry name" value="pyrH_bact"/>
    <property type="match status" value="1"/>
</dbReference>
<accession>A0ABT1Q2J3</accession>
<protein>
    <recommendedName>
        <fullName evidence="11">Uridylate kinase</fullName>
        <shortName evidence="11">UK</shortName>
        <ecNumber evidence="11">2.7.4.22</ecNumber>
    </recommendedName>
    <alternativeName>
        <fullName evidence="11">Uridine monophosphate kinase</fullName>
        <shortName evidence="11">UMP kinase</shortName>
        <shortName evidence="11">UMPK</shortName>
    </alternativeName>
</protein>
<dbReference type="EMBL" id="JANFNG010000031">
    <property type="protein sequence ID" value="MCQ4084167.1"/>
    <property type="molecule type" value="Genomic_DNA"/>
</dbReference>
<evidence type="ECO:0000256" key="3">
    <source>
        <dbReference type="ARBA" id="ARBA00007614"/>
    </source>
</evidence>
<comment type="activity regulation">
    <text evidence="11">Allosterically activated by GTP. Inhibited by UTP.</text>
</comment>
<evidence type="ECO:0000256" key="1">
    <source>
        <dbReference type="ARBA" id="ARBA00004496"/>
    </source>
</evidence>
<evidence type="ECO:0000256" key="7">
    <source>
        <dbReference type="ARBA" id="ARBA00022777"/>
    </source>
</evidence>
<dbReference type="InterPro" id="IPR011817">
    <property type="entry name" value="Uridylate_kinase"/>
</dbReference>
<keyword evidence="4 11" id="KW-0963">Cytoplasm</keyword>
<dbReference type="EC" id="2.7.4.22" evidence="11"/>
<dbReference type="Gene3D" id="3.40.1160.10">
    <property type="entry name" value="Acetylglutamate kinase-like"/>
    <property type="match status" value="1"/>
</dbReference>
<keyword evidence="7 11" id="KW-0418">Kinase</keyword>
<sequence>MDQDAHNDKADQAVKGGSRSDRRSPRRFLLKLSGEAFAGGGGLGVDPDVVHAMAREIAAVVRDGAEMALVIGGGNFFRGAELQTRGMDRARSDYMGMLGTVMNCLALQDFLEKEGIETRVQTAITMGQVAEPYIPLRAVRHLEKGRVVIFGAGMGMPYFSTDTTAAQRALEIHAQGLLMGKNGVDGVYDSDPKVNPDAVKFDALEYGEVITRDLKVADATAITLCRDNKLPILVFELLTPGNIARAVKGEKIGTLVSEHGTRD</sequence>
<comment type="caution">
    <text evidence="11">Lacks conserved residue(s) required for the propagation of feature annotation.</text>
</comment>
<evidence type="ECO:0000259" key="13">
    <source>
        <dbReference type="Pfam" id="PF00696"/>
    </source>
</evidence>
<dbReference type="Proteomes" id="UP001057702">
    <property type="component" value="Unassembled WGS sequence"/>
</dbReference>
<feature type="binding site" evidence="11">
    <location>
        <position position="73"/>
    </location>
    <ligand>
        <name>UMP</name>
        <dbReference type="ChEBI" id="CHEBI:57865"/>
    </ligand>
</feature>
<organism evidence="14 15">
    <name type="scientific">Streptomyces humicola</name>
    <dbReference type="NCBI Taxonomy" id="2953240"/>
    <lineage>
        <taxon>Bacteria</taxon>
        <taxon>Bacillati</taxon>
        <taxon>Actinomycetota</taxon>
        <taxon>Actinomycetes</taxon>
        <taxon>Kitasatosporales</taxon>
        <taxon>Streptomycetaceae</taxon>
        <taxon>Streptomyces</taxon>
    </lineage>
</organism>
<feature type="binding site" evidence="11">
    <location>
        <position position="93"/>
    </location>
    <ligand>
        <name>UMP</name>
        <dbReference type="ChEBI" id="CHEBI:57865"/>
    </ligand>
</feature>
<keyword evidence="11" id="KW-0021">Allosteric enzyme</keyword>
<evidence type="ECO:0000256" key="10">
    <source>
        <dbReference type="ARBA" id="ARBA00047767"/>
    </source>
</evidence>
<keyword evidence="8 11" id="KW-0067">ATP-binding</keyword>
<feature type="binding site" evidence="11">
    <location>
        <position position="191"/>
    </location>
    <ligand>
        <name>ATP</name>
        <dbReference type="ChEBI" id="CHEBI:30616"/>
    </ligand>
</feature>
<evidence type="ECO:0000256" key="4">
    <source>
        <dbReference type="ARBA" id="ARBA00022490"/>
    </source>
</evidence>
<evidence type="ECO:0000256" key="5">
    <source>
        <dbReference type="ARBA" id="ARBA00022679"/>
    </source>
</evidence>
<dbReference type="HAMAP" id="MF_01220_B">
    <property type="entry name" value="PyrH_B"/>
    <property type="match status" value="1"/>
</dbReference>